<dbReference type="EMBL" id="CP001801">
    <property type="protein sequence ID" value="ACX96487.1"/>
    <property type="molecule type" value="Genomic_DNA"/>
</dbReference>
<reference evidence="1 2" key="1">
    <citation type="submission" date="2009-10" db="EMBL/GenBank/DDBJ databases">
        <title>Complete sequence of Halothiobacillus neapolitanus c2.</title>
        <authorList>
            <consortium name="US DOE Joint Genome Institute"/>
            <person name="Lucas S."/>
            <person name="Copeland A."/>
            <person name="Lapidus A."/>
            <person name="Glavina del Rio T."/>
            <person name="Tice H."/>
            <person name="Bruce D."/>
            <person name="Goodwin L."/>
            <person name="Pitluck S."/>
            <person name="Davenport K."/>
            <person name="Brettin T."/>
            <person name="Detter J.C."/>
            <person name="Han C."/>
            <person name="Tapia R."/>
            <person name="Larimer F."/>
            <person name="Land M."/>
            <person name="Hauser L."/>
            <person name="Kyrpides N."/>
            <person name="Mikhailova N."/>
            <person name="Kerfeld C."/>
            <person name="Cannon G."/>
            <person name="Heinhort S."/>
        </authorList>
    </citation>
    <scope>NUCLEOTIDE SEQUENCE [LARGE SCALE GENOMIC DNA]</scope>
    <source>
        <strain evidence="2">ATCC 23641 / c2</strain>
    </source>
</reference>
<dbReference type="HOGENOM" id="CLU_051477_0_0_6"/>
<accession>D0L1B4</accession>
<dbReference type="AlphaFoldDB" id="D0L1B4"/>
<dbReference type="STRING" id="555778.Hneap_1661"/>
<proteinExistence type="predicted"/>
<name>D0L1B4_HALNC</name>
<sequence>MSKSKKIIDNPTSAELIKQFEAFESLEALYKAFPIARSLFPGMEQAFTEFKKIKEQAEILKVPDRFNERFANLGFIAYESMNIEVMQEAIKIYDTDGKDAAEQYLADSYDADCLEWGIRWFNSSPEFRRRIRLAELARVDYLAGRHHACIPLLLSMLDGLVNDVSNHVGFFAESTDVTAWDCIAAHESGLQSLVLLMTKGRNKTNDESISIPFRHGILHGRELAFDNKLVAAKVWAALFAARDWAVALADSKKIPKPKEEKSWSEIFAQLAENNRQKKLLEEWKPRNNHEIPYLPHTGEASHLPSGTPERAVAEFIENWIAKRYGLIAKSLLYFTDDSIGKKSGRAREDFGSWVPISFKVLSIEDQAAAVSHVEVELTFERENEPIFKHASVRAIYQDTENNALIRTESDGVWNIVQNSFTDILYASRL</sequence>
<dbReference type="RefSeq" id="WP_012824520.1">
    <property type="nucleotide sequence ID" value="NC_013422.1"/>
</dbReference>
<dbReference type="OrthoDB" id="5107704at2"/>
<dbReference type="KEGG" id="hna:Hneap_1661"/>
<gene>
    <name evidence="1" type="ordered locus">Hneap_1661</name>
</gene>
<keyword evidence="2" id="KW-1185">Reference proteome</keyword>
<protein>
    <submittedName>
        <fullName evidence="1">Uncharacterized protein</fullName>
    </submittedName>
</protein>
<evidence type="ECO:0000313" key="2">
    <source>
        <dbReference type="Proteomes" id="UP000009102"/>
    </source>
</evidence>
<organism evidence="1 2">
    <name type="scientific">Halothiobacillus neapolitanus (strain ATCC 23641 / DSM 15147 / CIP 104769 / NCIMB 8539 / c2)</name>
    <name type="common">Thiobacillus neapolitanus</name>
    <dbReference type="NCBI Taxonomy" id="555778"/>
    <lineage>
        <taxon>Bacteria</taxon>
        <taxon>Pseudomonadati</taxon>
        <taxon>Pseudomonadota</taxon>
        <taxon>Gammaproteobacteria</taxon>
        <taxon>Chromatiales</taxon>
        <taxon>Halothiobacillaceae</taxon>
        <taxon>Halothiobacillus</taxon>
    </lineage>
</organism>
<dbReference type="Proteomes" id="UP000009102">
    <property type="component" value="Chromosome"/>
</dbReference>
<dbReference type="eggNOG" id="COG3012">
    <property type="taxonomic scope" value="Bacteria"/>
</dbReference>
<evidence type="ECO:0000313" key="1">
    <source>
        <dbReference type="EMBL" id="ACX96487.1"/>
    </source>
</evidence>